<dbReference type="InterPro" id="IPR011051">
    <property type="entry name" value="RmlC_Cupin_sf"/>
</dbReference>
<feature type="domain" description="Cupin type-2" evidence="2">
    <location>
        <begin position="74"/>
        <end position="135"/>
    </location>
</feature>
<keyword evidence="1" id="KW-0732">Signal</keyword>
<dbReference type="PANTHER" id="PTHR43698">
    <property type="entry name" value="RIBD C-TERMINAL DOMAIN CONTAINING PROTEIN"/>
    <property type="match status" value="1"/>
</dbReference>
<dbReference type="InterPro" id="IPR013096">
    <property type="entry name" value="Cupin_2"/>
</dbReference>
<dbReference type="InterPro" id="IPR014710">
    <property type="entry name" value="RmlC-like_jellyroll"/>
</dbReference>
<keyword evidence="4" id="KW-1185">Reference proteome</keyword>
<dbReference type="Pfam" id="PF07883">
    <property type="entry name" value="Cupin_2"/>
    <property type="match status" value="1"/>
</dbReference>
<name>A0ABZ3IFN6_9FIRM</name>
<evidence type="ECO:0000313" key="4">
    <source>
        <dbReference type="Proteomes" id="UP000216752"/>
    </source>
</evidence>
<sequence>MKRLTPLFLSLCLLMSVGASNGQAIAAETDNGSQTITRAGSQPSYNAPSEHFTGNARVDPLFSANDSAPFYGGYVTFEPGARTAWHIHPTGQRLIVTAGIGLTQEWGGPVVEVHAGDVIWCPPGVKHWHGASTSTGMTHIAISGIIPGKSVEWLEKVSDEQYHK</sequence>
<dbReference type="Gene3D" id="2.60.120.10">
    <property type="entry name" value="Jelly Rolls"/>
    <property type="match status" value="1"/>
</dbReference>
<dbReference type="RefSeq" id="WP_094605795.1">
    <property type="nucleotide sequence ID" value="NZ_CP155573.1"/>
</dbReference>
<evidence type="ECO:0000256" key="1">
    <source>
        <dbReference type="SAM" id="SignalP"/>
    </source>
</evidence>
<dbReference type="PANTHER" id="PTHR43698:SF1">
    <property type="entry name" value="BLL4564 PROTEIN"/>
    <property type="match status" value="1"/>
</dbReference>
<evidence type="ECO:0000259" key="2">
    <source>
        <dbReference type="Pfam" id="PF07883"/>
    </source>
</evidence>
<proteinExistence type="predicted"/>
<dbReference type="EMBL" id="CP155573">
    <property type="protein sequence ID" value="XFO64451.1"/>
    <property type="molecule type" value="Genomic_DNA"/>
</dbReference>
<gene>
    <name evidence="3" type="ORF">SPSIL_005530</name>
</gene>
<organism evidence="3 4">
    <name type="scientific">Sporomusa silvacetica DSM 10669</name>
    <dbReference type="NCBI Taxonomy" id="1123289"/>
    <lineage>
        <taxon>Bacteria</taxon>
        <taxon>Bacillati</taxon>
        <taxon>Bacillota</taxon>
        <taxon>Negativicutes</taxon>
        <taxon>Selenomonadales</taxon>
        <taxon>Sporomusaceae</taxon>
        <taxon>Sporomusa</taxon>
    </lineage>
</organism>
<dbReference type="Proteomes" id="UP000216752">
    <property type="component" value="Chromosome"/>
</dbReference>
<reference evidence="3" key="1">
    <citation type="submission" date="2024-05" db="EMBL/GenBank/DDBJ databases">
        <title>Isolation and characterization of Sporomusa carbonis sp. nov., a carboxydotrophic hydrogenogen in the genus of Sporomusa isolated from a charcoal burning pile.</title>
        <authorList>
            <person name="Boeer T."/>
            <person name="Rosenbaum F."/>
            <person name="Eysell L."/>
            <person name="Mueller V."/>
            <person name="Daniel R."/>
            <person name="Poehlein A."/>
        </authorList>
    </citation>
    <scope>NUCLEOTIDE SEQUENCE [LARGE SCALE GENOMIC DNA]</scope>
    <source>
        <strain evidence="3">DSM 10669</strain>
    </source>
</reference>
<accession>A0ABZ3IFN6</accession>
<protein>
    <recommendedName>
        <fullName evidence="2">Cupin type-2 domain-containing protein</fullName>
    </recommendedName>
</protein>
<dbReference type="SUPFAM" id="SSF51182">
    <property type="entry name" value="RmlC-like cupins"/>
    <property type="match status" value="1"/>
</dbReference>
<dbReference type="InterPro" id="IPR047263">
    <property type="entry name" value="HNL-like_cupin"/>
</dbReference>
<feature type="signal peptide" evidence="1">
    <location>
        <begin position="1"/>
        <end position="26"/>
    </location>
</feature>
<feature type="chain" id="PRO_5047432448" description="Cupin type-2 domain-containing protein" evidence="1">
    <location>
        <begin position="27"/>
        <end position="164"/>
    </location>
</feature>
<evidence type="ECO:0000313" key="3">
    <source>
        <dbReference type="EMBL" id="XFO64451.1"/>
    </source>
</evidence>
<dbReference type="CDD" id="cd02233">
    <property type="entry name" value="cupin_HNL-like"/>
    <property type="match status" value="1"/>
</dbReference>